<dbReference type="Proteomes" id="UP000245383">
    <property type="component" value="Unassembled WGS sequence"/>
</dbReference>
<keyword evidence="15" id="KW-1185">Reference proteome</keyword>
<evidence type="ECO:0000256" key="9">
    <source>
        <dbReference type="ARBA" id="ARBA00023098"/>
    </source>
</evidence>
<comment type="caution">
    <text evidence="14">The sequence shown here is derived from an EMBL/GenBank/DDBJ whole genome shotgun (WGS) entry which is preliminary data.</text>
</comment>
<evidence type="ECO:0000256" key="11">
    <source>
        <dbReference type="ARBA" id="ARBA00023166"/>
    </source>
</evidence>
<name>A0A2T9YK85_9FUNG</name>
<comment type="similarity">
    <text evidence="2">Belongs to the ERG4/ERG24 family.</text>
</comment>
<keyword evidence="7" id="KW-0560">Oxidoreductase</keyword>
<dbReference type="PROSITE" id="PS01018">
    <property type="entry name" value="STEROL_REDUCT_2"/>
    <property type="match status" value="1"/>
</dbReference>
<keyword evidence="8" id="KW-0756">Sterol biosynthesis</keyword>
<reference evidence="14 15" key="1">
    <citation type="journal article" date="2018" name="MBio">
        <title>Comparative Genomics Reveals the Core Gene Toolbox for the Fungus-Insect Symbiosis.</title>
        <authorList>
            <person name="Wang Y."/>
            <person name="Stata M."/>
            <person name="Wang W."/>
            <person name="Stajich J.E."/>
            <person name="White M.M."/>
            <person name="Moncalvo J.M."/>
        </authorList>
    </citation>
    <scope>NUCLEOTIDE SEQUENCE [LARGE SCALE GENOMIC DNA]</scope>
    <source>
        <strain evidence="14 15">SWE-8-4</strain>
    </source>
</reference>
<dbReference type="EMBL" id="MBFR01000150">
    <property type="protein sequence ID" value="PVU92751.1"/>
    <property type="molecule type" value="Genomic_DNA"/>
</dbReference>
<keyword evidence="4 13" id="KW-0812">Transmembrane</keyword>
<feature type="transmembrane region" description="Helical" evidence="13">
    <location>
        <begin position="299"/>
        <end position="323"/>
    </location>
</feature>
<dbReference type="GO" id="GO:0006696">
    <property type="term" value="P:ergosterol biosynthetic process"/>
    <property type="evidence" value="ECO:0007669"/>
    <property type="project" value="TreeGrafter"/>
</dbReference>
<evidence type="ECO:0008006" key="16">
    <source>
        <dbReference type="Google" id="ProtNLM"/>
    </source>
</evidence>
<evidence type="ECO:0000256" key="6">
    <source>
        <dbReference type="ARBA" id="ARBA00022989"/>
    </source>
</evidence>
<keyword evidence="9" id="KW-0443">Lipid metabolism</keyword>
<dbReference type="GO" id="GO:0005789">
    <property type="term" value="C:endoplasmic reticulum membrane"/>
    <property type="evidence" value="ECO:0007669"/>
    <property type="project" value="TreeGrafter"/>
</dbReference>
<evidence type="ECO:0000256" key="7">
    <source>
        <dbReference type="ARBA" id="ARBA00023002"/>
    </source>
</evidence>
<evidence type="ECO:0000256" key="1">
    <source>
        <dbReference type="ARBA" id="ARBA00004141"/>
    </source>
</evidence>
<dbReference type="GO" id="GO:0050613">
    <property type="term" value="F:Delta14-sterol reductase activity"/>
    <property type="evidence" value="ECO:0007669"/>
    <property type="project" value="TreeGrafter"/>
</dbReference>
<feature type="transmembrane region" description="Helical" evidence="13">
    <location>
        <begin position="150"/>
        <end position="171"/>
    </location>
</feature>
<dbReference type="Gene3D" id="1.20.120.1630">
    <property type="match status" value="1"/>
</dbReference>
<keyword evidence="11" id="KW-1207">Sterol metabolism</keyword>
<gene>
    <name evidence="14" type="ORF">BB561_003631</name>
</gene>
<evidence type="ECO:0000256" key="4">
    <source>
        <dbReference type="ARBA" id="ARBA00022692"/>
    </source>
</evidence>
<dbReference type="InterPro" id="IPR001171">
    <property type="entry name" value="ERG24_DHCR-like"/>
</dbReference>
<organism evidence="14 15">
    <name type="scientific">Smittium simulii</name>
    <dbReference type="NCBI Taxonomy" id="133385"/>
    <lineage>
        <taxon>Eukaryota</taxon>
        <taxon>Fungi</taxon>
        <taxon>Fungi incertae sedis</taxon>
        <taxon>Zoopagomycota</taxon>
        <taxon>Kickxellomycotina</taxon>
        <taxon>Harpellomycetes</taxon>
        <taxon>Harpellales</taxon>
        <taxon>Legeriomycetaceae</taxon>
        <taxon>Smittium</taxon>
    </lineage>
</organism>
<feature type="transmembrane region" description="Helical" evidence="13">
    <location>
        <begin position="236"/>
        <end position="254"/>
    </location>
</feature>
<dbReference type="OrthoDB" id="10262235at2759"/>
<dbReference type="InterPro" id="IPR018083">
    <property type="entry name" value="Sterol_reductase_CS"/>
</dbReference>
<evidence type="ECO:0000256" key="8">
    <source>
        <dbReference type="ARBA" id="ARBA00023011"/>
    </source>
</evidence>
<comment type="subcellular location">
    <subcellularLocation>
        <location evidence="1">Membrane</location>
        <topology evidence="1">Multi-pass membrane protein</topology>
    </subcellularLocation>
</comment>
<evidence type="ECO:0000256" key="13">
    <source>
        <dbReference type="SAM" id="Phobius"/>
    </source>
</evidence>
<protein>
    <recommendedName>
        <fullName evidence="16">Delta(14)-sterol reductase</fullName>
    </recommendedName>
</protein>
<evidence type="ECO:0000256" key="12">
    <source>
        <dbReference type="ARBA" id="ARBA00023221"/>
    </source>
</evidence>
<evidence type="ECO:0000313" key="15">
    <source>
        <dbReference type="Proteomes" id="UP000245383"/>
    </source>
</evidence>
<feature type="transmembrane region" description="Helical" evidence="13">
    <location>
        <begin position="120"/>
        <end position="138"/>
    </location>
</feature>
<evidence type="ECO:0000256" key="3">
    <source>
        <dbReference type="ARBA" id="ARBA00022516"/>
    </source>
</evidence>
<dbReference type="PANTHER" id="PTHR21257">
    <property type="entry name" value="DELTA(14)-STEROL REDUCTASE"/>
    <property type="match status" value="1"/>
</dbReference>
<evidence type="ECO:0000256" key="2">
    <source>
        <dbReference type="ARBA" id="ARBA00005402"/>
    </source>
</evidence>
<keyword evidence="12" id="KW-0753">Steroid metabolism</keyword>
<dbReference type="STRING" id="133385.A0A2T9YK85"/>
<accession>A0A2T9YK85</accession>
<keyword evidence="6 13" id="KW-1133">Transmembrane helix</keyword>
<feature type="transmembrane region" description="Helical" evidence="13">
    <location>
        <begin position="78"/>
        <end position="100"/>
    </location>
</feature>
<keyword evidence="10 13" id="KW-0472">Membrane</keyword>
<sequence length="437" mass="49753">MSIKKPSKILAGALQRYENPKTTVLDFFGGLGVSFVMPGMTLFALLSVLACNETNMCKPTSLAELSWSFFKENTQTRAFVLPFVVYHGWLLWLVALYFILPADKVSGTTLRNGTKLLYPVNGNALVSYALLASMYGHYGRRPFIWIADNTLGLVVSSFLVATMQAILLYMLSFRAQVMLSVVGNSGNPIYDFFIGRELNPRIFGLDLKYFCELRPGIIGWTVLNICFAVKQYHSFGYITNSMWIVIISQILYALDSLWFESAVLTTMDITTEGFGWMLSMGDLCWLPAVYTIQARYLSFTPIVLSDVYCFFIAAMSVCSYLVFRLSNSQKNNFRSNPNSKISRNNKYLETKAGSKLLISGWWGLARHINYTGDWFLGLSQCLATGFGTPYTYFFSAYFLALLLHRNARDEHKCMQKYGNDWDKYCSIVKYKFIPYIY</sequence>
<feature type="transmembrane region" description="Helical" evidence="13">
    <location>
        <begin position="382"/>
        <end position="403"/>
    </location>
</feature>
<evidence type="ECO:0000256" key="5">
    <source>
        <dbReference type="ARBA" id="ARBA00022955"/>
    </source>
</evidence>
<dbReference type="PANTHER" id="PTHR21257:SF52">
    <property type="entry name" value="DELTA(14)-STEROL REDUCTASE TM7SF2"/>
    <property type="match status" value="1"/>
</dbReference>
<keyword evidence="5" id="KW-0752">Steroid biosynthesis</keyword>
<evidence type="ECO:0000256" key="10">
    <source>
        <dbReference type="ARBA" id="ARBA00023136"/>
    </source>
</evidence>
<dbReference type="Pfam" id="PF01222">
    <property type="entry name" value="ERG4_ERG24"/>
    <property type="match status" value="1"/>
</dbReference>
<evidence type="ECO:0000313" key="14">
    <source>
        <dbReference type="EMBL" id="PVU92751.1"/>
    </source>
</evidence>
<keyword evidence="3" id="KW-0444">Lipid biosynthesis</keyword>
<dbReference type="PROSITE" id="PS01017">
    <property type="entry name" value="STEROL_REDUCT_1"/>
    <property type="match status" value="1"/>
</dbReference>
<proteinExistence type="inferred from homology"/>
<dbReference type="AlphaFoldDB" id="A0A2T9YK85"/>
<feature type="transmembrane region" description="Helical" evidence="13">
    <location>
        <begin position="27"/>
        <end position="51"/>
    </location>
</feature>